<reference evidence="1 2" key="2">
    <citation type="journal article" date="2013" name="PLoS ONE">
        <title>INDIGO - INtegrated Data Warehouse of MIcrobial GenOmes with Examples from the Red Sea Extremophiles.</title>
        <authorList>
            <person name="Alam I."/>
            <person name="Antunes A."/>
            <person name="Kamau A.A."/>
            <person name="Ba Alawi W."/>
            <person name="Kalkatawi M."/>
            <person name="Stingl U."/>
            <person name="Bajic V.B."/>
        </authorList>
    </citation>
    <scope>NUCLEOTIDE SEQUENCE [LARGE SCALE GENOMIC DNA]</scope>
    <source>
        <strain evidence="1 2">SSD-17B</strain>
    </source>
</reference>
<comment type="caution">
    <text evidence="1">The sequence shown here is derived from an EMBL/GenBank/DDBJ whole genome shotgun (WGS) entry which is preliminary data.</text>
</comment>
<dbReference type="InParanoid" id="U2E703"/>
<dbReference type="EMBL" id="AFNU02000019">
    <property type="protein sequence ID" value="ERJ10993.1"/>
    <property type="molecule type" value="Genomic_DNA"/>
</dbReference>
<protein>
    <submittedName>
        <fullName evidence="1">Uncharacterized protein</fullName>
    </submittedName>
</protein>
<dbReference type="Proteomes" id="UP000005707">
    <property type="component" value="Unassembled WGS sequence"/>
</dbReference>
<gene>
    <name evidence="1" type="ORF">HLPCO_002946</name>
</gene>
<evidence type="ECO:0000313" key="1">
    <source>
        <dbReference type="EMBL" id="ERJ10993.1"/>
    </source>
</evidence>
<accession>U2E703</accession>
<dbReference type="AlphaFoldDB" id="U2E703"/>
<organism evidence="1 2">
    <name type="scientific">Haloplasma contractile SSD-17B</name>
    <dbReference type="NCBI Taxonomy" id="1033810"/>
    <lineage>
        <taxon>Bacteria</taxon>
        <taxon>Bacillati</taxon>
        <taxon>Mycoplasmatota</taxon>
        <taxon>Mollicutes</taxon>
        <taxon>Haloplasmatales</taxon>
        <taxon>Haloplasmataceae</taxon>
        <taxon>Haloplasma</taxon>
    </lineage>
</organism>
<sequence length="67" mass="7433">MTYNRSLTIFSTSFSSGNRSNSFLENINSSSNFTSYTPPEDGIKLNEVIDCGCLSRTRSARPTALFK</sequence>
<proteinExistence type="predicted"/>
<name>U2E703_9MOLU</name>
<keyword evidence="2" id="KW-1185">Reference proteome</keyword>
<evidence type="ECO:0000313" key="2">
    <source>
        <dbReference type="Proteomes" id="UP000005707"/>
    </source>
</evidence>
<reference evidence="1 2" key="1">
    <citation type="journal article" date="2011" name="J. Bacteriol.">
        <title>Genome sequence of Haloplasma contractile, an unusual contractile bacterium from a deep-sea anoxic brine lake.</title>
        <authorList>
            <person name="Antunes A."/>
            <person name="Alam I."/>
            <person name="El Dorry H."/>
            <person name="Siam R."/>
            <person name="Robertson A."/>
            <person name="Bajic V.B."/>
            <person name="Stingl U."/>
        </authorList>
    </citation>
    <scope>NUCLEOTIDE SEQUENCE [LARGE SCALE GENOMIC DNA]</scope>
    <source>
        <strain evidence="1 2">SSD-17B</strain>
    </source>
</reference>